<dbReference type="EMBL" id="QNUK01000022">
    <property type="protein sequence ID" value="KAF5907474.1"/>
    <property type="molecule type" value="Genomic_DNA"/>
</dbReference>
<protein>
    <submittedName>
        <fullName evidence="2">Uncharacterized protein</fullName>
    </submittedName>
</protein>
<feature type="non-terminal residue" evidence="2">
    <location>
        <position position="1"/>
    </location>
</feature>
<feature type="region of interest" description="Disordered" evidence="1">
    <location>
        <begin position="1"/>
        <end position="20"/>
    </location>
</feature>
<sequence length="52" mass="5630">VAQMNKAFLGSHNTGAPQVLSADPNLSLSSYLISPSANEKVWKEERRGSELT</sequence>
<dbReference type="Proteomes" id="UP000727407">
    <property type="component" value="Unassembled WGS sequence"/>
</dbReference>
<feature type="non-terminal residue" evidence="2">
    <location>
        <position position="52"/>
    </location>
</feature>
<gene>
    <name evidence="2" type="ORF">DAT39_002809</name>
</gene>
<evidence type="ECO:0000313" key="2">
    <source>
        <dbReference type="EMBL" id="KAF5907474.1"/>
    </source>
</evidence>
<evidence type="ECO:0000313" key="3">
    <source>
        <dbReference type="Proteomes" id="UP000727407"/>
    </source>
</evidence>
<comment type="caution">
    <text evidence="2">The sequence shown here is derived from an EMBL/GenBank/DDBJ whole genome shotgun (WGS) entry which is preliminary data.</text>
</comment>
<organism evidence="2 3">
    <name type="scientific">Clarias magur</name>
    <name type="common">Asian catfish</name>
    <name type="synonym">Macropteronotus magur</name>
    <dbReference type="NCBI Taxonomy" id="1594786"/>
    <lineage>
        <taxon>Eukaryota</taxon>
        <taxon>Metazoa</taxon>
        <taxon>Chordata</taxon>
        <taxon>Craniata</taxon>
        <taxon>Vertebrata</taxon>
        <taxon>Euteleostomi</taxon>
        <taxon>Actinopterygii</taxon>
        <taxon>Neopterygii</taxon>
        <taxon>Teleostei</taxon>
        <taxon>Ostariophysi</taxon>
        <taxon>Siluriformes</taxon>
        <taxon>Clariidae</taxon>
        <taxon>Clarias</taxon>
    </lineage>
</organism>
<dbReference type="AlphaFoldDB" id="A0A8J4U8Q8"/>
<name>A0A8J4U8Q8_CLAMG</name>
<reference evidence="2" key="1">
    <citation type="submission" date="2020-07" db="EMBL/GenBank/DDBJ databases">
        <title>Clarias magur genome sequencing, assembly and annotation.</title>
        <authorList>
            <person name="Kushwaha B."/>
            <person name="Kumar R."/>
            <person name="Das P."/>
            <person name="Joshi C.G."/>
            <person name="Kumar D."/>
            <person name="Nagpure N.S."/>
            <person name="Pandey M."/>
            <person name="Agarwal S."/>
            <person name="Srivastava S."/>
            <person name="Singh M."/>
            <person name="Sahoo L."/>
            <person name="Jayasankar P."/>
            <person name="Meher P.K."/>
            <person name="Koringa P.G."/>
            <person name="Iquebal M.A."/>
            <person name="Das S.P."/>
            <person name="Bit A."/>
            <person name="Patnaik S."/>
            <person name="Patel N."/>
            <person name="Shah T.M."/>
            <person name="Hinsu A."/>
            <person name="Jena J.K."/>
        </authorList>
    </citation>
    <scope>NUCLEOTIDE SEQUENCE</scope>
    <source>
        <strain evidence="2">CIFAMagur01</strain>
        <tissue evidence="2">Testis</tissue>
    </source>
</reference>
<evidence type="ECO:0000256" key="1">
    <source>
        <dbReference type="SAM" id="MobiDB-lite"/>
    </source>
</evidence>
<proteinExistence type="predicted"/>
<accession>A0A8J4U8Q8</accession>
<keyword evidence="3" id="KW-1185">Reference proteome</keyword>